<dbReference type="Proteomes" id="UP000280696">
    <property type="component" value="Unassembled WGS sequence"/>
</dbReference>
<dbReference type="Gene3D" id="3.30.565.40">
    <property type="entry name" value="Fervidobacterium nodosum Rt17-B1 like"/>
    <property type="match status" value="1"/>
</dbReference>
<gene>
    <name evidence="2" type="ORF">D7V94_11585</name>
</gene>
<evidence type="ECO:0008006" key="4">
    <source>
        <dbReference type="Google" id="ProtNLM"/>
    </source>
</evidence>
<evidence type="ECO:0000256" key="1">
    <source>
        <dbReference type="SAM" id="Phobius"/>
    </source>
</evidence>
<name>A0A3A9AUA7_9FIRM</name>
<evidence type="ECO:0000313" key="3">
    <source>
        <dbReference type="Proteomes" id="UP000280696"/>
    </source>
</evidence>
<keyword evidence="1" id="KW-1133">Transmembrane helix</keyword>
<keyword evidence="1" id="KW-0472">Membrane</keyword>
<dbReference type="EMBL" id="RAYQ01000011">
    <property type="protein sequence ID" value="RKI91133.1"/>
    <property type="molecule type" value="Genomic_DNA"/>
</dbReference>
<proteinExistence type="predicted"/>
<keyword evidence="3" id="KW-1185">Reference proteome</keyword>
<organism evidence="2 3">
    <name type="scientific">Parablautia intestinalis</name>
    <dbReference type="NCBI Taxonomy" id="2320100"/>
    <lineage>
        <taxon>Bacteria</taxon>
        <taxon>Bacillati</taxon>
        <taxon>Bacillota</taxon>
        <taxon>Clostridia</taxon>
        <taxon>Lachnospirales</taxon>
        <taxon>Lachnospiraceae</taxon>
        <taxon>Parablautia</taxon>
    </lineage>
</organism>
<comment type="caution">
    <text evidence="2">The sequence shown here is derived from an EMBL/GenBank/DDBJ whole genome shotgun (WGS) entry which is preliminary data.</text>
</comment>
<reference evidence="2 3" key="1">
    <citation type="submission" date="2018-09" db="EMBL/GenBank/DDBJ databases">
        <title>Murine metabolic-syndrome-specific gut microbial biobank.</title>
        <authorList>
            <person name="Liu C."/>
        </authorList>
    </citation>
    <scope>NUCLEOTIDE SEQUENCE [LARGE SCALE GENOMIC DNA]</scope>
    <source>
        <strain evidence="2 3">0.1xD8-82</strain>
    </source>
</reference>
<evidence type="ECO:0000313" key="2">
    <source>
        <dbReference type="EMBL" id="RKI91133.1"/>
    </source>
</evidence>
<sequence length="343" mass="40199">MGLRQWHIFLGLLNHRGRFKFAGCWKHGGLAGRGIMKKKWSSGKIVAVVLGSIGGAVIFLVTLYIGVYQFTREYGRVITYIHEAKIRQQREDNLKDRQEIEKEKVRREREDDYWYDDGTEDDRDDDGYNYRYGEGEYYEIHDAIREDLSYQINFETYSSTPADNLSVEMSYPVISGDETIDSESINHIMQRELDEVKEYMESVAEWISDEESFYFEAESYVTYMDEDVLSIIYMEEGILDGATYETYIISVNIDMESGMALTNSQLLNINDTFSIDFRKRCERQNGEIDSLSFYSDQDITSLLTDDSSLIIFYTPLGMEVGFNYYYGWVTVTYQDYQDYQSHF</sequence>
<dbReference type="AlphaFoldDB" id="A0A3A9AUA7"/>
<keyword evidence="1" id="KW-0812">Transmembrane</keyword>
<accession>A0A3A9AUA7</accession>
<protein>
    <recommendedName>
        <fullName evidence="4">DUF4163 domain-containing protein</fullName>
    </recommendedName>
</protein>
<feature type="transmembrane region" description="Helical" evidence="1">
    <location>
        <begin position="45"/>
        <end position="67"/>
    </location>
</feature>